<feature type="chain" id="PRO_5039950764" description="Cuticle protein" evidence="4">
    <location>
        <begin position="18"/>
        <end position="115"/>
    </location>
</feature>
<feature type="region of interest" description="Disordered" evidence="3">
    <location>
        <begin position="78"/>
        <end position="115"/>
    </location>
</feature>
<dbReference type="PROSITE" id="PS00233">
    <property type="entry name" value="CHIT_BIND_RR_1"/>
    <property type="match status" value="1"/>
</dbReference>
<dbReference type="InterPro" id="IPR050468">
    <property type="entry name" value="Cuticle_Struct_Prot"/>
</dbReference>
<feature type="compositionally biased region" description="Basic and acidic residues" evidence="3">
    <location>
        <begin position="78"/>
        <end position="88"/>
    </location>
</feature>
<evidence type="ECO:0000313" key="6">
    <source>
        <dbReference type="Proteomes" id="UP000821866"/>
    </source>
</evidence>
<dbReference type="GO" id="GO:0008010">
    <property type="term" value="F:structural constituent of chitin-based larval cuticle"/>
    <property type="evidence" value="ECO:0007669"/>
    <property type="project" value="TreeGrafter"/>
</dbReference>
<dbReference type="EMBL" id="JABSTU010000009">
    <property type="protein sequence ID" value="KAH8020684.1"/>
    <property type="molecule type" value="Genomic_DNA"/>
</dbReference>
<evidence type="ECO:0000256" key="1">
    <source>
        <dbReference type="ARBA" id="ARBA00022460"/>
    </source>
</evidence>
<dbReference type="VEuPathDB" id="VectorBase:LOC119175064"/>
<feature type="region of interest" description="Disordered" evidence="3">
    <location>
        <begin position="26"/>
        <end position="51"/>
    </location>
</feature>
<dbReference type="PROSITE" id="PS51155">
    <property type="entry name" value="CHIT_BIND_RR_2"/>
    <property type="match status" value="1"/>
</dbReference>
<feature type="signal peptide" evidence="4">
    <location>
        <begin position="1"/>
        <end position="17"/>
    </location>
</feature>
<reference evidence="5" key="2">
    <citation type="submission" date="2021-09" db="EMBL/GenBank/DDBJ databases">
        <authorList>
            <person name="Jia N."/>
            <person name="Wang J."/>
            <person name="Shi W."/>
            <person name="Du L."/>
            <person name="Sun Y."/>
            <person name="Zhan W."/>
            <person name="Jiang J."/>
            <person name="Wang Q."/>
            <person name="Zhang B."/>
            <person name="Ji P."/>
            <person name="Sakyi L.B."/>
            <person name="Cui X."/>
            <person name="Yuan T."/>
            <person name="Jiang B."/>
            <person name="Yang W."/>
            <person name="Lam T.T.-Y."/>
            <person name="Chang Q."/>
            <person name="Ding S."/>
            <person name="Wang X."/>
            <person name="Zhu J."/>
            <person name="Ruan X."/>
            <person name="Zhao L."/>
            <person name="Wei J."/>
            <person name="Que T."/>
            <person name="Du C."/>
            <person name="Cheng J."/>
            <person name="Dai P."/>
            <person name="Han X."/>
            <person name="Huang E."/>
            <person name="Gao Y."/>
            <person name="Liu J."/>
            <person name="Shao H."/>
            <person name="Ye R."/>
            <person name="Li L."/>
            <person name="Wei W."/>
            <person name="Wang X."/>
            <person name="Wang C."/>
            <person name="Huo Q."/>
            <person name="Li W."/>
            <person name="Guo W."/>
            <person name="Chen H."/>
            <person name="Chen S."/>
            <person name="Zhou L."/>
            <person name="Zhou L."/>
            <person name="Ni X."/>
            <person name="Tian J."/>
            <person name="Zhou Y."/>
            <person name="Sheng Y."/>
            <person name="Liu T."/>
            <person name="Pan Y."/>
            <person name="Xia L."/>
            <person name="Li J."/>
            <person name="Zhao F."/>
            <person name="Cao W."/>
        </authorList>
    </citation>
    <scope>NUCLEOTIDE SEQUENCE</scope>
    <source>
        <strain evidence="5">Rmic-2018</strain>
        <tissue evidence="5">Larvae</tissue>
    </source>
</reference>
<evidence type="ECO:0000313" key="5">
    <source>
        <dbReference type="EMBL" id="KAH8020684.1"/>
    </source>
</evidence>
<protein>
    <recommendedName>
        <fullName evidence="7">Cuticle protein</fullName>
    </recommendedName>
</protein>
<organism evidence="5 6">
    <name type="scientific">Rhipicephalus microplus</name>
    <name type="common">Cattle tick</name>
    <name type="synonym">Boophilus microplus</name>
    <dbReference type="NCBI Taxonomy" id="6941"/>
    <lineage>
        <taxon>Eukaryota</taxon>
        <taxon>Metazoa</taxon>
        <taxon>Ecdysozoa</taxon>
        <taxon>Arthropoda</taxon>
        <taxon>Chelicerata</taxon>
        <taxon>Arachnida</taxon>
        <taxon>Acari</taxon>
        <taxon>Parasitiformes</taxon>
        <taxon>Ixodida</taxon>
        <taxon>Ixodoidea</taxon>
        <taxon>Ixodidae</taxon>
        <taxon>Rhipicephalinae</taxon>
        <taxon>Rhipicephalus</taxon>
        <taxon>Boophilus</taxon>
    </lineage>
</organism>
<dbReference type="InterPro" id="IPR000618">
    <property type="entry name" value="Insect_cuticle"/>
</dbReference>
<comment type="caution">
    <text evidence="5">The sequence shown here is derived from an EMBL/GenBank/DDBJ whole genome shotgun (WGS) entry which is preliminary data.</text>
</comment>
<dbReference type="PANTHER" id="PTHR10380">
    <property type="entry name" value="CUTICLE PROTEIN"/>
    <property type="match status" value="1"/>
</dbReference>
<dbReference type="Pfam" id="PF00379">
    <property type="entry name" value="Chitin_bind_4"/>
    <property type="match status" value="1"/>
</dbReference>
<keyword evidence="1 2" id="KW-0193">Cuticle</keyword>
<evidence type="ECO:0000256" key="3">
    <source>
        <dbReference type="SAM" id="MobiDB-lite"/>
    </source>
</evidence>
<proteinExistence type="predicted"/>
<evidence type="ECO:0000256" key="2">
    <source>
        <dbReference type="PROSITE-ProRule" id="PRU00497"/>
    </source>
</evidence>
<accession>A0A9J6DEW9</accession>
<dbReference type="AlphaFoldDB" id="A0A9J6DEW9"/>
<reference evidence="5" key="1">
    <citation type="journal article" date="2020" name="Cell">
        <title>Large-Scale Comparative Analyses of Tick Genomes Elucidate Their Genetic Diversity and Vector Capacities.</title>
        <authorList>
            <consortium name="Tick Genome and Microbiome Consortium (TIGMIC)"/>
            <person name="Jia N."/>
            <person name="Wang J."/>
            <person name="Shi W."/>
            <person name="Du L."/>
            <person name="Sun Y."/>
            <person name="Zhan W."/>
            <person name="Jiang J.F."/>
            <person name="Wang Q."/>
            <person name="Zhang B."/>
            <person name="Ji P."/>
            <person name="Bell-Sakyi L."/>
            <person name="Cui X.M."/>
            <person name="Yuan T.T."/>
            <person name="Jiang B.G."/>
            <person name="Yang W.F."/>
            <person name="Lam T.T."/>
            <person name="Chang Q.C."/>
            <person name="Ding S.J."/>
            <person name="Wang X.J."/>
            <person name="Zhu J.G."/>
            <person name="Ruan X.D."/>
            <person name="Zhao L."/>
            <person name="Wei J.T."/>
            <person name="Ye R.Z."/>
            <person name="Que T.C."/>
            <person name="Du C.H."/>
            <person name="Zhou Y.H."/>
            <person name="Cheng J.X."/>
            <person name="Dai P.F."/>
            <person name="Guo W.B."/>
            <person name="Han X.H."/>
            <person name="Huang E.J."/>
            <person name="Li L.F."/>
            <person name="Wei W."/>
            <person name="Gao Y.C."/>
            <person name="Liu J.Z."/>
            <person name="Shao H.Z."/>
            <person name="Wang X."/>
            <person name="Wang C.C."/>
            <person name="Yang T.C."/>
            <person name="Huo Q.B."/>
            <person name="Li W."/>
            <person name="Chen H.Y."/>
            <person name="Chen S.E."/>
            <person name="Zhou L.G."/>
            <person name="Ni X.B."/>
            <person name="Tian J.H."/>
            <person name="Sheng Y."/>
            <person name="Liu T."/>
            <person name="Pan Y.S."/>
            <person name="Xia L.Y."/>
            <person name="Li J."/>
            <person name="Zhao F."/>
            <person name="Cao W.C."/>
        </authorList>
    </citation>
    <scope>NUCLEOTIDE SEQUENCE</scope>
    <source>
        <strain evidence="5">Rmic-2018</strain>
    </source>
</reference>
<keyword evidence="6" id="KW-1185">Reference proteome</keyword>
<evidence type="ECO:0008006" key="7">
    <source>
        <dbReference type="Google" id="ProtNLM"/>
    </source>
</evidence>
<name>A0A9J6DEW9_RHIMP</name>
<gene>
    <name evidence="5" type="ORF">HPB51_002633</name>
</gene>
<feature type="compositionally biased region" description="Pro residues" evidence="3">
    <location>
        <begin position="99"/>
        <end position="108"/>
    </location>
</feature>
<dbReference type="PANTHER" id="PTHR10380:SF173">
    <property type="entry name" value="CUTICULAR PROTEIN 47EF, ISOFORM C-RELATED"/>
    <property type="match status" value="1"/>
</dbReference>
<evidence type="ECO:0000256" key="4">
    <source>
        <dbReference type="SAM" id="SignalP"/>
    </source>
</evidence>
<sequence length="115" mass="12800">MMGLPVQLLVLISVAVCEPALRRDEAGLSQAGGQQPFRQEERTSDGTVRGRYGFTDANGYLRVIEYVADETGYHVIHTKTELPRDRPRPTVKPDAPFLGPLPPFIPRPQPEESET</sequence>
<dbReference type="OrthoDB" id="6436078at2759"/>
<dbReference type="InterPro" id="IPR031311">
    <property type="entry name" value="CHIT_BIND_RR_consensus"/>
</dbReference>
<dbReference type="GO" id="GO:0062129">
    <property type="term" value="C:chitin-based extracellular matrix"/>
    <property type="evidence" value="ECO:0007669"/>
    <property type="project" value="TreeGrafter"/>
</dbReference>
<dbReference type="Proteomes" id="UP000821866">
    <property type="component" value="Chromosome 7"/>
</dbReference>
<keyword evidence="4" id="KW-0732">Signal</keyword>